<keyword evidence="4 8" id="KW-1133">Transmembrane helix</keyword>
<keyword evidence="6 8" id="KW-0472">Membrane</keyword>
<evidence type="ECO:0000256" key="2">
    <source>
        <dbReference type="ARBA" id="ARBA00022448"/>
    </source>
</evidence>
<name>A0A7L6WME8_STRSL</name>
<feature type="transmembrane region" description="Helical" evidence="8">
    <location>
        <begin position="97"/>
        <end position="117"/>
    </location>
</feature>
<dbReference type="GO" id="GO:0008076">
    <property type="term" value="C:voltage-gated potassium channel complex"/>
    <property type="evidence" value="ECO:0007669"/>
    <property type="project" value="InterPro"/>
</dbReference>
<evidence type="ECO:0000256" key="3">
    <source>
        <dbReference type="ARBA" id="ARBA00022692"/>
    </source>
</evidence>
<feature type="domain" description="Potassium channel" evidence="9">
    <location>
        <begin position="44"/>
        <end position="117"/>
    </location>
</feature>
<dbReference type="GO" id="GO:0001508">
    <property type="term" value="P:action potential"/>
    <property type="evidence" value="ECO:0007669"/>
    <property type="project" value="TreeGrafter"/>
</dbReference>
<evidence type="ECO:0000256" key="1">
    <source>
        <dbReference type="ARBA" id="ARBA00004141"/>
    </source>
</evidence>
<dbReference type="Proteomes" id="UP000516705">
    <property type="component" value="Chromosome"/>
</dbReference>
<evidence type="ECO:0000256" key="7">
    <source>
        <dbReference type="ARBA" id="ARBA00023303"/>
    </source>
</evidence>
<dbReference type="InterPro" id="IPR028325">
    <property type="entry name" value="VG_K_chnl"/>
</dbReference>
<evidence type="ECO:0000256" key="4">
    <source>
        <dbReference type="ARBA" id="ARBA00022989"/>
    </source>
</evidence>
<dbReference type="PRINTS" id="PR00169">
    <property type="entry name" value="KCHANNEL"/>
</dbReference>
<protein>
    <submittedName>
        <fullName evidence="10">Two pore domain potassium channel family protein</fullName>
    </submittedName>
</protein>
<proteinExistence type="predicted"/>
<evidence type="ECO:0000313" key="11">
    <source>
        <dbReference type="Proteomes" id="UP000516705"/>
    </source>
</evidence>
<accession>A0A7L6WME8</accession>
<reference evidence="10 11" key="1">
    <citation type="journal article" date="2020" name="Microbiol. Resour. Announc.">
        <title>Complete Genome Sequence of Streptococcus salivarius DB-B5, a Novel Probiotic Candidate Isolated from the Supragingival Plaque of a Healthy Female Subject.</title>
        <authorList>
            <person name="Fields F.R."/>
            <person name="Li X."/>
            <person name="Navarre W.W."/>
            <person name="Naito M."/>
        </authorList>
    </citation>
    <scope>NUCLEOTIDE SEQUENCE [LARGE SCALE GENOMIC DNA]</scope>
    <source>
        <strain evidence="10 11">DB-B5</strain>
    </source>
</reference>
<keyword evidence="7 10" id="KW-0407">Ion channel</keyword>
<dbReference type="AlphaFoldDB" id="A0A7L6WME8"/>
<evidence type="ECO:0000313" key="10">
    <source>
        <dbReference type="EMBL" id="QMI51955.1"/>
    </source>
</evidence>
<dbReference type="InterPro" id="IPR013099">
    <property type="entry name" value="K_chnl_dom"/>
</dbReference>
<evidence type="ECO:0000256" key="5">
    <source>
        <dbReference type="ARBA" id="ARBA00023065"/>
    </source>
</evidence>
<dbReference type="Pfam" id="PF07885">
    <property type="entry name" value="Ion_trans_2"/>
    <property type="match status" value="1"/>
</dbReference>
<dbReference type="Gene3D" id="1.10.287.70">
    <property type="match status" value="1"/>
</dbReference>
<gene>
    <name evidence="10" type="ORF">HRE60_05830</name>
</gene>
<evidence type="ECO:0000259" key="9">
    <source>
        <dbReference type="Pfam" id="PF07885"/>
    </source>
</evidence>
<keyword evidence="2" id="KW-0813">Transport</keyword>
<feature type="transmembrane region" description="Helical" evidence="8">
    <location>
        <begin position="69"/>
        <end position="90"/>
    </location>
</feature>
<comment type="subcellular location">
    <subcellularLocation>
        <location evidence="1">Membrane</location>
        <topology evidence="1">Multi-pass membrane protein</topology>
    </subcellularLocation>
</comment>
<dbReference type="PANTHER" id="PTHR11537">
    <property type="entry name" value="VOLTAGE-GATED POTASSIUM CHANNEL"/>
    <property type="match status" value="1"/>
</dbReference>
<dbReference type="PANTHER" id="PTHR11537:SF254">
    <property type="entry name" value="POTASSIUM VOLTAGE-GATED CHANNEL PROTEIN SHAB"/>
    <property type="match status" value="1"/>
</dbReference>
<dbReference type="EMBL" id="CP054153">
    <property type="protein sequence ID" value="QMI51955.1"/>
    <property type="molecule type" value="Genomic_DNA"/>
</dbReference>
<keyword evidence="5" id="KW-0406">Ion transport</keyword>
<evidence type="ECO:0000256" key="8">
    <source>
        <dbReference type="SAM" id="Phobius"/>
    </source>
</evidence>
<keyword evidence="3 8" id="KW-0812">Transmembrane</keyword>
<sequence length="127" mass="14500">MFRHFLYAIIFINTITKENQMKRLNTLFHIIKVTGFNQFLISFVSFIFISGGILLLVEPQISNYWDGLWYAFVTSTTVGYGDILATTLIGRITSVFLTVYGLIFFGCLSAVIVNYYSKLNTPNNKTD</sequence>
<organism evidence="10 11">
    <name type="scientific">Streptococcus salivarius</name>
    <dbReference type="NCBI Taxonomy" id="1304"/>
    <lineage>
        <taxon>Bacteria</taxon>
        <taxon>Bacillati</taxon>
        <taxon>Bacillota</taxon>
        <taxon>Bacilli</taxon>
        <taxon>Lactobacillales</taxon>
        <taxon>Streptococcaceae</taxon>
        <taxon>Streptococcus</taxon>
    </lineage>
</organism>
<feature type="transmembrane region" description="Helical" evidence="8">
    <location>
        <begin position="39"/>
        <end position="57"/>
    </location>
</feature>
<dbReference type="SUPFAM" id="SSF81324">
    <property type="entry name" value="Voltage-gated potassium channels"/>
    <property type="match status" value="1"/>
</dbReference>
<dbReference type="GO" id="GO:0005249">
    <property type="term" value="F:voltage-gated potassium channel activity"/>
    <property type="evidence" value="ECO:0007669"/>
    <property type="project" value="InterPro"/>
</dbReference>
<evidence type="ECO:0000256" key="6">
    <source>
        <dbReference type="ARBA" id="ARBA00023136"/>
    </source>
</evidence>